<gene>
    <name evidence="2" type="ORF">Poly51_34990</name>
</gene>
<name>A0A5C6F2L6_9BACT</name>
<feature type="domain" description="HTH cro/C1-type" evidence="1">
    <location>
        <begin position="7"/>
        <end position="65"/>
    </location>
</feature>
<dbReference type="AlphaFoldDB" id="A0A5C6F2L6"/>
<dbReference type="EMBL" id="SJPW01000004">
    <property type="protein sequence ID" value="TWU54780.1"/>
    <property type="molecule type" value="Genomic_DNA"/>
</dbReference>
<dbReference type="OrthoDB" id="288015at2"/>
<dbReference type="GO" id="GO:0003677">
    <property type="term" value="F:DNA binding"/>
    <property type="evidence" value="ECO:0007669"/>
    <property type="project" value="InterPro"/>
</dbReference>
<evidence type="ECO:0000259" key="1">
    <source>
        <dbReference type="PROSITE" id="PS50943"/>
    </source>
</evidence>
<dbReference type="CDD" id="cd00093">
    <property type="entry name" value="HTH_XRE"/>
    <property type="match status" value="1"/>
</dbReference>
<dbReference type="SUPFAM" id="SSF47413">
    <property type="entry name" value="lambda repressor-like DNA-binding domains"/>
    <property type="match status" value="1"/>
</dbReference>
<dbReference type="Proteomes" id="UP000318288">
    <property type="component" value="Unassembled WGS sequence"/>
</dbReference>
<reference evidence="2 3" key="1">
    <citation type="submission" date="2019-02" db="EMBL/GenBank/DDBJ databases">
        <title>Deep-cultivation of Planctomycetes and their phenomic and genomic characterization uncovers novel biology.</title>
        <authorList>
            <person name="Wiegand S."/>
            <person name="Jogler M."/>
            <person name="Boedeker C."/>
            <person name="Pinto D."/>
            <person name="Vollmers J."/>
            <person name="Rivas-Marin E."/>
            <person name="Kohn T."/>
            <person name="Peeters S.H."/>
            <person name="Heuer A."/>
            <person name="Rast P."/>
            <person name="Oberbeckmann S."/>
            <person name="Bunk B."/>
            <person name="Jeske O."/>
            <person name="Meyerdierks A."/>
            <person name="Storesund J.E."/>
            <person name="Kallscheuer N."/>
            <person name="Luecker S."/>
            <person name="Lage O.M."/>
            <person name="Pohl T."/>
            <person name="Merkel B.J."/>
            <person name="Hornburger P."/>
            <person name="Mueller R.-W."/>
            <person name="Bruemmer F."/>
            <person name="Labrenz M."/>
            <person name="Spormann A.M."/>
            <person name="Op Den Camp H."/>
            <person name="Overmann J."/>
            <person name="Amann R."/>
            <person name="Jetten M.S.M."/>
            <person name="Mascher T."/>
            <person name="Medema M.H."/>
            <person name="Devos D.P."/>
            <person name="Kaster A.-K."/>
            <person name="Ovreas L."/>
            <person name="Rohde M."/>
            <person name="Galperin M.Y."/>
            <person name="Jogler C."/>
        </authorList>
    </citation>
    <scope>NUCLEOTIDE SEQUENCE [LARGE SCALE GENOMIC DNA]</scope>
    <source>
        <strain evidence="2 3">Poly51</strain>
    </source>
</reference>
<comment type="caution">
    <text evidence="2">The sequence shown here is derived from an EMBL/GenBank/DDBJ whole genome shotgun (WGS) entry which is preliminary data.</text>
</comment>
<keyword evidence="3" id="KW-1185">Reference proteome</keyword>
<protein>
    <submittedName>
        <fullName evidence="2">Anaerobic benzoate catabolism transcriptional regulator</fullName>
    </submittedName>
</protein>
<proteinExistence type="predicted"/>
<dbReference type="InterPro" id="IPR001387">
    <property type="entry name" value="Cro/C1-type_HTH"/>
</dbReference>
<evidence type="ECO:0000313" key="3">
    <source>
        <dbReference type="Proteomes" id="UP000318288"/>
    </source>
</evidence>
<organism evidence="2 3">
    <name type="scientific">Rubripirellula tenax</name>
    <dbReference type="NCBI Taxonomy" id="2528015"/>
    <lineage>
        <taxon>Bacteria</taxon>
        <taxon>Pseudomonadati</taxon>
        <taxon>Planctomycetota</taxon>
        <taxon>Planctomycetia</taxon>
        <taxon>Pirellulales</taxon>
        <taxon>Pirellulaceae</taxon>
        <taxon>Rubripirellula</taxon>
    </lineage>
</organism>
<dbReference type="Gene3D" id="1.10.260.40">
    <property type="entry name" value="lambda repressor-like DNA-binding domains"/>
    <property type="match status" value="1"/>
</dbReference>
<dbReference type="SMART" id="SM00530">
    <property type="entry name" value="HTH_XRE"/>
    <property type="match status" value="1"/>
</dbReference>
<dbReference type="Pfam" id="PF12844">
    <property type="entry name" value="HTH_19"/>
    <property type="match status" value="1"/>
</dbReference>
<evidence type="ECO:0000313" key="2">
    <source>
        <dbReference type="EMBL" id="TWU54780.1"/>
    </source>
</evidence>
<accession>A0A5C6F2L6</accession>
<dbReference type="PROSITE" id="PS50943">
    <property type="entry name" value="HTH_CROC1"/>
    <property type="match status" value="1"/>
</dbReference>
<sequence length="118" mass="13700">MQFGQRVRQIRCARQLTQRELAEQLGVSISYISKVENETLHFGDYPSAKFIHKLSEQLEADEDELLLLADKVPDDLRRRIREHPEVFRLVATLDDGSLDSLAKELSGEERPRRHRTTS</sequence>
<dbReference type="InterPro" id="IPR010982">
    <property type="entry name" value="Lambda_DNA-bd_dom_sf"/>
</dbReference>